<feature type="non-terminal residue" evidence="2">
    <location>
        <position position="1"/>
    </location>
</feature>
<feature type="compositionally biased region" description="Basic and acidic residues" evidence="1">
    <location>
        <begin position="297"/>
        <end position="314"/>
    </location>
</feature>
<feature type="compositionally biased region" description="Polar residues" evidence="1">
    <location>
        <begin position="361"/>
        <end position="372"/>
    </location>
</feature>
<feature type="compositionally biased region" description="Low complexity" evidence="1">
    <location>
        <begin position="193"/>
        <end position="206"/>
    </location>
</feature>
<dbReference type="Proteomes" id="UP000663881">
    <property type="component" value="Unassembled WGS sequence"/>
</dbReference>
<protein>
    <submittedName>
        <fullName evidence="2">Uncharacterized protein</fullName>
    </submittedName>
</protein>
<feature type="compositionally biased region" description="Polar residues" evidence="1">
    <location>
        <begin position="170"/>
        <end position="181"/>
    </location>
</feature>
<feature type="compositionally biased region" description="Gly residues" evidence="1">
    <location>
        <begin position="148"/>
        <end position="163"/>
    </location>
</feature>
<name>A0A819X573_9BILA</name>
<feature type="compositionally biased region" description="Acidic residues" evidence="1">
    <location>
        <begin position="257"/>
        <end position="267"/>
    </location>
</feature>
<proteinExistence type="predicted"/>
<organism evidence="2 3">
    <name type="scientific">Adineta steineri</name>
    <dbReference type="NCBI Taxonomy" id="433720"/>
    <lineage>
        <taxon>Eukaryota</taxon>
        <taxon>Metazoa</taxon>
        <taxon>Spiralia</taxon>
        <taxon>Gnathifera</taxon>
        <taxon>Rotifera</taxon>
        <taxon>Eurotatoria</taxon>
        <taxon>Bdelloidea</taxon>
        <taxon>Adinetida</taxon>
        <taxon>Adinetidae</taxon>
        <taxon>Adineta</taxon>
    </lineage>
</organism>
<feature type="compositionally biased region" description="Gly residues" evidence="1">
    <location>
        <begin position="208"/>
        <end position="222"/>
    </location>
</feature>
<reference evidence="2" key="1">
    <citation type="submission" date="2021-02" db="EMBL/GenBank/DDBJ databases">
        <authorList>
            <person name="Nowell W R."/>
        </authorList>
    </citation>
    <scope>NUCLEOTIDE SEQUENCE</scope>
</reference>
<evidence type="ECO:0000313" key="3">
    <source>
        <dbReference type="Proteomes" id="UP000663881"/>
    </source>
</evidence>
<feature type="compositionally biased region" description="Polar residues" evidence="1">
    <location>
        <begin position="105"/>
        <end position="120"/>
    </location>
</feature>
<dbReference type="EMBL" id="CAJOAY010006176">
    <property type="protein sequence ID" value="CAF4132419.1"/>
    <property type="molecule type" value="Genomic_DNA"/>
</dbReference>
<feature type="compositionally biased region" description="Basic and acidic residues" evidence="1">
    <location>
        <begin position="229"/>
        <end position="238"/>
    </location>
</feature>
<feature type="compositionally biased region" description="Low complexity" evidence="1">
    <location>
        <begin position="380"/>
        <end position="401"/>
    </location>
</feature>
<gene>
    <name evidence="2" type="ORF">OKA104_LOCUS37308</name>
</gene>
<feature type="region of interest" description="Disordered" evidence="1">
    <location>
        <begin position="105"/>
        <end position="411"/>
    </location>
</feature>
<dbReference type="AlphaFoldDB" id="A0A819X573"/>
<feature type="compositionally biased region" description="Low complexity" evidence="1">
    <location>
        <begin position="276"/>
        <end position="296"/>
    </location>
</feature>
<comment type="caution">
    <text evidence="2">The sequence shown here is derived from an EMBL/GenBank/DDBJ whole genome shotgun (WGS) entry which is preliminary data.</text>
</comment>
<evidence type="ECO:0000256" key="1">
    <source>
        <dbReference type="SAM" id="MobiDB-lite"/>
    </source>
</evidence>
<accession>A0A819X573</accession>
<feature type="compositionally biased region" description="Polar residues" evidence="1">
    <location>
        <begin position="316"/>
        <end position="328"/>
    </location>
</feature>
<evidence type="ECO:0000313" key="2">
    <source>
        <dbReference type="EMBL" id="CAF4132419.1"/>
    </source>
</evidence>
<feature type="compositionally biased region" description="Basic and acidic residues" evidence="1">
    <location>
        <begin position="335"/>
        <end position="353"/>
    </location>
</feature>
<sequence length="411" mass="44325">MSSTTVAQHTTQPLNFGPEWFARLRALSTPESTTPIPSSGGGNGGNIFKFSATKYRYSKDEILALRANVTERLAEDVRNEILENLKDVESVFRPNIIEPLALTTPSSEESAKMNSLSSYISGRTPGGGGRGGSNSQQSQQPLHDSRGNRGGGSMSNGRGGSRGRGGRDNTFGSNRGSTNAEDNGENGGGGGDDTTVSSSSWSSRGGYHSRGGGGSGSGGSSGTFGNRVRSYDDREPSFRRGGGTRQTSDGWRRSRGDDDDGNNEQNEESSAAPANGSSSWTSRGGQTRRGGSSNGSMEHRTKSNDKWNHNEERSGPPNSYETNQQRGWRSNAPVPDRDLNSRRPQQKRDRVPEWMEDDNNYDPQLSNATFEQDGTFRGPSSSSSTQQNNSNEEQKQQIQSSTDEISSRKKV</sequence>